<dbReference type="PANTHER" id="PTHR11528">
    <property type="entry name" value="HEAT SHOCK PROTEIN 90 FAMILY MEMBER"/>
    <property type="match status" value="1"/>
</dbReference>
<keyword evidence="5 8" id="KW-0067">ATP-binding</keyword>
<feature type="binding site" evidence="8">
    <location>
        <position position="39"/>
    </location>
    <ligand>
        <name>ATP</name>
        <dbReference type="ChEBI" id="CHEBI:30616"/>
    </ligand>
</feature>
<keyword evidence="3" id="KW-0963">Cytoplasm</keyword>
<keyword evidence="6 11" id="KW-0346">Stress response</keyword>
<dbReference type="EMBL" id="JAKUCV010000316">
    <property type="protein sequence ID" value="KAJ4850465.1"/>
    <property type="molecule type" value="Genomic_DNA"/>
</dbReference>
<evidence type="ECO:0000259" key="10">
    <source>
        <dbReference type="SMART" id="SM00387"/>
    </source>
</evidence>
<dbReference type="HAMAP" id="MF_00505">
    <property type="entry name" value="HSP90"/>
    <property type="match status" value="1"/>
</dbReference>
<dbReference type="GO" id="GO:0005737">
    <property type="term" value="C:cytoplasm"/>
    <property type="evidence" value="ECO:0007669"/>
    <property type="project" value="UniProtKB-SubCell"/>
</dbReference>
<dbReference type="SUPFAM" id="SSF54211">
    <property type="entry name" value="Ribosomal protein S5 domain 2-like"/>
    <property type="match status" value="1"/>
</dbReference>
<dbReference type="OrthoDB" id="28737at2759"/>
<reference evidence="11" key="1">
    <citation type="submission" date="2022-02" db="EMBL/GenBank/DDBJ databases">
        <authorList>
            <person name="Henning P.M."/>
            <person name="McCubbin A.G."/>
            <person name="Shore J.S."/>
        </authorList>
    </citation>
    <scope>NUCLEOTIDE SEQUENCE</scope>
    <source>
        <strain evidence="11">F60SS</strain>
        <tissue evidence="11">Leaves</tissue>
    </source>
</reference>
<dbReference type="Gene3D" id="3.40.50.11260">
    <property type="match status" value="1"/>
</dbReference>
<keyword evidence="12" id="KW-1185">Reference proteome</keyword>
<dbReference type="SUPFAM" id="SSF55874">
    <property type="entry name" value="ATPase domain of HSP90 chaperone/DNA topoisomerase II/histidine kinase"/>
    <property type="match status" value="1"/>
</dbReference>
<dbReference type="InterPro" id="IPR019805">
    <property type="entry name" value="Heat_shock_protein_90_CS"/>
</dbReference>
<comment type="caution">
    <text evidence="11">The sequence shown here is derived from an EMBL/GenBank/DDBJ whole genome shotgun (WGS) entry which is preliminary data.</text>
</comment>
<reference evidence="11" key="2">
    <citation type="journal article" date="2023" name="Plants (Basel)">
        <title>Annotation of the Turnera subulata (Passifloraceae) Draft Genome Reveals the S-Locus Evolved after the Divergence of Turneroideae from Passifloroideae in a Stepwise Manner.</title>
        <authorList>
            <person name="Henning P.M."/>
            <person name="Roalson E.H."/>
            <person name="Mir W."/>
            <person name="McCubbin A.G."/>
            <person name="Shore J.S."/>
        </authorList>
    </citation>
    <scope>NUCLEOTIDE SEQUENCE</scope>
    <source>
        <strain evidence="11">F60SS</strain>
    </source>
</reference>
<dbReference type="Pfam" id="PF00183">
    <property type="entry name" value="HSP90"/>
    <property type="match status" value="1"/>
</dbReference>
<feature type="region of interest" description="Disordered" evidence="9">
    <location>
        <begin position="675"/>
        <end position="702"/>
    </location>
</feature>
<dbReference type="CDD" id="cd16927">
    <property type="entry name" value="HATPase_Hsp90-like"/>
    <property type="match status" value="1"/>
</dbReference>
<evidence type="ECO:0000256" key="1">
    <source>
        <dbReference type="ARBA" id="ARBA00004496"/>
    </source>
</evidence>
<name>A0A9Q0GI19_9ROSI</name>
<dbReference type="Gene3D" id="1.20.120.790">
    <property type="entry name" value="Heat shock protein 90, C-terminal domain"/>
    <property type="match status" value="1"/>
</dbReference>
<dbReference type="GO" id="GO:0016887">
    <property type="term" value="F:ATP hydrolysis activity"/>
    <property type="evidence" value="ECO:0007669"/>
    <property type="project" value="InterPro"/>
</dbReference>
<evidence type="ECO:0000256" key="6">
    <source>
        <dbReference type="ARBA" id="ARBA00023016"/>
    </source>
</evidence>
<evidence type="ECO:0000256" key="3">
    <source>
        <dbReference type="ARBA" id="ARBA00022490"/>
    </source>
</evidence>
<evidence type="ECO:0000256" key="5">
    <source>
        <dbReference type="ARBA" id="ARBA00022840"/>
    </source>
</evidence>
<dbReference type="FunFam" id="3.40.50.11260:FF:000001">
    <property type="entry name" value="Heat shock protein 90 alpha"/>
    <property type="match status" value="1"/>
</dbReference>
<dbReference type="PROSITE" id="PS00298">
    <property type="entry name" value="HSP90"/>
    <property type="match status" value="1"/>
</dbReference>
<dbReference type="InterPro" id="IPR036890">
    <property type="entry name" value="HATPase_C_sf"/>
</dbReference>
<dbReference type="Gene3D" id="3.30.230.80">
    <property type="match status" value="1"/>
</dbReference>
<comment type="similarity">
    <text evidence="2">Belongs to the heat shock protein 90 family.</text>
</comment>
<dbReference type="FunFam" id="1.20.120.790:FF:000001">
    <property type="entry name" value="Heat shock protein 90 alpha"/>
    <property type="match status" value="1"/>
</dbReference>
<dbReference type="InterPro" id="IPR020568">
    <property type="entry name" value="Ribosomal_Su5_D2-typ_SF"/>
</dbReference>
<proteinExistence type="inferred from homology"/>
<dbReference type="Gene3D" id="3.30.565.10">
    <property type="entry name" value="Histidine kinase-like ATPase, C-terminal domain"/>
    <property type="match status" value="1"/>
</dbReference>
<feature type="binding site" evidence="8">
    <location>
        <begin position="125"/>
        <end position="130"/>
    </location>
    <ligand>
        <name>ATP</name>
        <dbReference type="ChEBI" id="CHEBI:30616"/>
    </ligand>
</feature>
<dbReference type="InterPro" id="IPR020575">
    <property type="entry name" value="Hsp90_N"/>
</dbReference>
<dbReference type="FunFam" id="3.30.565.10:FF:000012">
    <property type="entry name" value="Heat shock cognate protein"/>
    <property type="match status" value="1"/>
</dbReference>
<feature type="binding site" evidence="8">
    <location>
        <position position="90"/>
    </location>
    <ligand>
        <name>ATP</name>
        <dbReference type="ChEBI" id="CHEBI:30616"/>
    </ligand>
</feature>
<feature type="binding site" evidence="8">
    <location>
        <position position="177"/>
    </location>
    <ligand>
        <name>ATP</name>
        <dbReference type="ChEBI" id="CHEBI:30616"/>
    </ligand>
</feature>
<sequence length="702" mass="80921">MAHMQMEDAETFAFQAEINQLLSLIINTFYSNKEIFLRELISNSSDALDKIRFESLTDKSKLDSQPDLFIRIVPDKANNTLSLIDSGCGMTKSELVNNLGTIARSGTKEFMEALQAGADVSMIGQFGVGFYSAFLVADKVIVVTKHNDDDQYVWESQAGGSFTIRRDVDGEPLGRGTKVTLFLKDDQLEYLEERRLKDLVRKHSEFISYPIYLLVEKTTEKEVSDDEEEETKKEEEGDMEEVDEDKEKDSKKKKKIKEVTHEWELVNKQKPIWLRKPEEISKEEYASFYKSLTNDWEDPLAWKHFSVEGQLEFKALLFVPKRAPFDLFDTRKKMNNVKLYVRRVFIMDNCEELIPEYLGFVKGVVDSDDLPLNISREMLQQNKILKVIRKNLVKKCIELFNEIAENKDDYTKFYEAFSKNLKLGIHEDGQNRAKLADLLRYHSTKSGDEMTSLKDYVTRMKEGQKDIYYITGESQKAVENSPFLERLKRKGYEVLFMVDAIDEYVVSQLKEYDGKKLVSATKEGLKLEDEEEEKKKREEKKASFENLCKVMKDILGDRVEKVVVSDRLVDSPCCLVTGEYGWTANMERIMKAQALRDTSMAAYMSSKKTMEINPDNSIMEELRKRAEADKNDKSVKDLVLLLYETSLLNSGFSLEDPNTFASRIHRMLKLGLSIEDDETGGDDAEMPPLEGVNEESKMEEVD</sequence>
<feature type="region of interest" description="Disordered" evidence="9">
    <location>
        <begin position="220"/>
        <end position="251"/>
    </location>
</feature>
<dbReference type="GO" id="GO:0140662">
    <property type="term" value="F:ATP-dependent protein folding chaperone"/>
    <property type="evidence" value="ECO:0007669"/>
    <property type="project" value="InterPro"/>
</dbReference>
<dbReference type="FunFam" id="3.30.230.80:FF:000001">
    <property type="entry name" value="Heat shock protein 90 alpha"/>
    <property type="match status" value="1"/>
</dbReference>
<feature type="domain" description="Histidine kinase/HSP90-like ATPase" evidence="10">
    <location>
        <begin position="32"/>
        <end position="187"/>
    </location>
</feature>
<feature type="binding site" evidence="8">
    <location>
        <position position="98"/>
    </location>
    <ligand>
        <name>ATP</name>
        <dbReference type="ChEBI" id="CHEBI:30616"/>
    </ligand>
</feature>
<accession>A0A9Q0GI19</accession>
<feature type="binding site" evidence="8">
    <location>
        <begin position="105"/>
        <end position="106"/>
    </location>
    <ligand>
        <name>ATP</name>
        <dbReference type="ChEBI" id="CHEBI:30616"/>
    </ligand>
</feature>
<dbReference type="SMART" id="SM00387">
    <property type="entry name" value="HATPase_c"/>
    <property type="match status" value="1"/>
</dbReference>
<comment type="subcellular location">
    <subcellularLocation>
        <location evidence="1">Cytoplasm</location>
    </subcellularLocation>
</comment>
<dbReference type="Proteomes" id="UP001141552">
    <property type="component" value="Unassembled WGS sequence"/>
</dbReference>
<dbReference type="PRINTS" id="PR00775">
    <property type="entry name" value="HEATSHOCK90"/>
</dbReference>
<feature type="compositionally biased region" description="Acidic residues" evidence="9">
    <location>
        <begin position="675"/>
        <end position="685"/>
    </location>
</feature>
<evidence type="ECO:0000313" key="12">
    <source>
        <dbReference type="Proteomes" id="UP001141552"/>
    </source>
</evidence>
<dbReference type="AlphaFoldDB" id="A0A9Q0GI19"/>
<evidence type="ECO:0000256" key="2">
    <source>
        <dbReference type="ARBA" id="ARBA00008239"/>
    </source>
</evidence>
<dbReference type="GO" id="GO:0051082">
    <property type="term" value="F:unfolded protein binding"/>
    <property type="evidence" value="ECO:0007669"/>
    <property type="project" value="InterPro"/>
</dbReference>
<feature type="binding site" evidence="8">
    <location>
        <position position="85"/>
    </location>
    <ligand>
        <name>ATP</name>
        <dbReference type="ChEBI" id="CHEBI:30616"/>
    </ligand>
</feature>
<organism evidence="11 12">
    <name type="scientific">Turnera subulata</name>
    <dbReference type="NCBI Taxonomy" id="218843"/>
    <lineage>
        <taxon>Eukaryota</taxon>
        <taxon>Viridiplantae</taxon>
        <taxon>Streptophyta</taxon>
        <taxon>Embryophyta</taxon>
        <taxon>Tracheophyta</taxon>
        <taxon>Spermatophyta</taxon>
        <taxon>Magnoliopsida</taxon>
        <taxon>eudicotyledons</taxon>
        <taxon>Gunneridae</taxon>
        <taxon>Pentapetalae</taxon>
        <taxon>rosids</taxon>
        <taxon>fabids</taxon>
        <taxon>Malpighiales</taxon>
        <taxon>Passifloraceae</taxon>
        <taxon>Turnera</taxon>
    </lineage>
</organism>
<evidence type="ECO:0000313" key="11">
    <source>
        <dbReference type="EMBL" id="KAJ4850465.1"/>
    </source>
</evidence>
<dbReference type="SUPFAM" id="SSF110942">
    <property type="entry name" value="HSP90 C-terminal domain"/>
    <property type="match status" value="1"/>
</dbReference>
<dbReference type="NCBIfam" id="NF003555">
    <property type="entry name" value="PRK05218.1"/>
    <property type="match status" value="1"/>
</dbReference>
<keyword evidence="4 8" id="KW-0547">Nucleotide-binding</keyword>
<dbReference type="Pfam" id="PF13589">
    <property type="entry name" value="HATPase_c_3"/>
    <property type="match status" value="1"/>
</dbReference>
<gene>
    <name evidence="11" type="primary">HSP83A_3</name>
    <name evidence="11" type="ORF">Tsubulata_036802</name>
</gene>
<dbReference type="GO" id="GO:0005524">
    <property type="term" value="F:ATP binding"/>
    <property type="evidence" value="ECO:0007669"/>
    <property type="project" value="UniProtKB-KW"/>
</dbReference>
<dbReference type="PIRSF" id="PIRSF002583">
    <property type="entry name" value="Hsp90"/>
    <property type="match status" value="1"/>
</dbReference>
<evidence type="ECO:0000256" key="4">
    <source>
        <dbReference type="ARBA" id="ARBA00022741"/>
    </source>
</evidence>
<protein>
    <submittedName>
        <fullName evidence="11">Heat shock protein 83</fullName>
    </submittedName>
</protein>
<evidence type="ECO:0000256" key="7">
    <source>
        <dbReference type="ARBA" id="ARBA00023186"/>
    </source>
</evidence>
<feature type="binding site" evidence="8">
    <location>
        <position position="43"/>
    </location>
    <ligand>
        <name>ATP</name>
        <dbReference type="ChEBI" id="CHEBI:30616"/>
    </ligand>
</feature>
<dbReference type="InterPro" id="IPR001404">
    <property type="entry name" value="Hsp90_fam"/>
</dbReference>
<evidence type="ECO:0000256" key="8">
    <source>
        <dbReference type="PIRSR" id="PIRSR002583-1"/>
    </source>
</evidence>
<dbReference type="InterPro" id="IPR003594">
    <property type="entry name" value="HATPase_dom"/>
</dbReference>
<feature type="binding site" evidence="8">
    <location>
        <position position="376"/>
    </location>
    <ligand>
        <name>ATP</name>
        <dbReference type="ChEBI" id="CHEBI:30616"/>
    </ligand>
</feature>
<dbReference type="InterPro" id="IPR037196">
    <property type="entry name" value="HSP90_C"/>
</dbReference>
<evidence type="ECO:0000256" key="9">
    <source>
        <dbReference type="SAM" id="MobiDB-lite"/>
    </source>
</evidence>
<keyword evidence="7" id="KW-0143">Chaperone</keyword>